<evidence type="ECO:0000256" key="4">
    <source>
        <dbReference type="SAM" id="MobiDB-lite"/>
    </source>
</evidence>
<feature type="region of interest" description="Disordered" evidence="4">
    <location>
        <begin position="332"/>
        <end position="362"/>
    </location>
</feature>
<evidence type="ECO:0000313" key="6">
    <source>
        <dbReference type="Proteomes" id="UP000593567"/>
    </source>
</evidence>
<feature type="repeat" description="WD" evidence="3">
    <location>
        <begin position="670"/>
        <end position="702"/>
    </location>
</feature>
<dbReference type="SUPFAM" id="SSF50960">
    <property type="entry name" value="TolB, C-terminal domain"/>
    <property type="match status" value="1"/>
</dbReference>
<dbReference type="Pfam" id="PF00400">
    <property type="entry name" value="WD40"/>
    <property type="match status" value="4"/>
</dbReference>
<dbReference type="PANTHER" id="PTHR19848:SF8">
    <property type="entry name" value="F-BOX AND WD REPEAT DOMAIN CONTAINING 7"/>
    <property type="match status" value="1"/>
</dbReference>
<keyword evidence="2" id="KW-0677">Repeat</keyword>
<dbReference type="PROSITE" id="PS50082">
    <property type="entry name" value="WD_REPEATS_2"/>
    <property type="match status" value="4"/>
</dbReference>
<dbReference type="InterPro" id="IPR019775">
    <property type="entry name" value="WD40_repeat_CS"/>
</dbReference>
<dbReference type="EMBL" id="VXIV02001667">
    <property type="protein sequence ID" value="KAF6030822.1"/>
    <property type="molecule type" value="Genomic_DNA"/>
</dbReference>
<feature type="repeat" description="WD" evidence="3">
    <location>
        <begin position="492"/>
        <end position="522"/>
    </location>
</feature>
<proteinExistence type="predicted"/>
<evidence type="ECO:0000256" key="1">
    <source>
        <dbReference type="ARBA" id="ARBA00022574"/>
    </source>
</evidence>
<keyword evidence="1 3" id="KW-0853">WD repeat</keyword>
<name>A0A7J7JWR2_BUGNE</name>
<evidence type="ECO:0000313" key="5">
    <source>
        <dbReference type="EMBL" id="KAF6030822.1"/>
    </source>
</evidence>
<dbReference type="SUPFAM" id="SSF50978">
    <property type="entry name" value="WD40 repeat-like"/>
    <property type="match status" value="2"/>
</dbReference>
<protein>
    <recommendedName>
        <fullName evidence="7">WD40 repeat-like protein</fullName>
    </recommendedName>
</protein>
<dbReference type="AlphaFoldDB" id="A0A7J7JWR2"/>
<dbReference type="PROSITE" id="PS50294">
    <property type="entry name" value="WD_REPEATS_REGION"/>
    <property type="match status" value="3"/>
</dbReference>
<feature type="repeat" description="WD" evidence="3">
    <location>
        <begin position="119"/>
        <end position="155"/>
    </location>
</feature>
<dbReference type="InterPro" id="IPR001680">
    <property type="entry name" value="WD40_rpt"/>
</dbReference>
<dbReference type="InterPro" id="IPR036322">
    <property type="entry name" value="WD40_repeat_dom_sf"/>
</dbReference>
<feature type="repeat" description="WD" evidence="3">
    <location>
        <begin position="587"/>
        <end position="618"/>
    </location>
</feature>
<reference evidence="5" key="1">
    <citation type="submission" date="2020-06" db="EMBL/GenBank/DDBJ databases">
        <title>Draft genome of Bugula neritina, a colonial animal packing powerful symbionts and potential medicines.</title>
        <authorList>
            <person name="Rayko M."/>
        </authorList>
    </citation>
    <scope>NUCLEOTIDE SEQUENCE [LARGE SCALE GENOMIC DNA]</scope>
    <source>
        <strain evidence="5">Kwan_BN1</strain>
    </source>
</reference>
<dbReference type="SMART" id="SM00320">
    <property type="entry name" value="WD40"/>
    <property type="match status" value="12"/>
</dbReference>
<gene>
    <name evidence="5" type="ORF">EB796_010866</name>
</gene>
<evidence type="ECO:0008006" key="7">
    <source>
        <dbReference type="Google" id="ProtNLM"/>
    </source>
</evidence>
<dbReference type="Proteomes" id="UP000593567">
    <property type="component" value="Unassembled WGS sequence"/>
</dbReference>
<dbReference type="OrthoDB" id="6262491at2759"/>
<evidence type="ECO:0000256" key="2">
    <source>
        <dbReference type="ARBA" id="ARBA00022737"/>
    </source>
</evidence>
<dbReference type="PANTHER" id="PTHR19848">
    <property type="entry name" value="WD40 REPEAT PROTEIN"/>
    <property type="match status" value="1"/>
</dbReference>
<dbReference type="Gene3D" id="2.130.10.10">
    <property type="entry name" value="YVTN repeat-like/Quinoprotein amine dehydrogenase"/>
    <property type="match status" value="3"/>
</dbReference>
<dbReference type="InterPro" id="IPR020472">
    <property type="entry name" value="WD40_PAC1"/>
</dbReference>
<dbReference type="InterPro" id="IPR015943">
    <property type="entry name" value="WD40/YVTN_repeat-like_dom_sf"/>
</dbReference>
<evidence type="ECO:0000256" key="3">
    <source>
        <dbReference type="PROSITE-ProRule" id="PRU00221"/>
    </source>
</evidence>
<comment type="caution">
    <text evidence="5">The sequence shown here is derived from an EMBL/GenBank/DDBJ whole genome shotgun (WGS) entry which is preliminary data.</text>
</comment>
<sequence length="743" mass="84622">MFSSANDGLVIVWSSGSIKHDVISIRSPVYSMTINPRRQQLVCGMSGRICAYDLDPDRESGHLINPLRPAHIAKEHNDIVKVVLCYESRIYSAGYDKKLIIYDSSYNGEKSMTPVHIHRNAHEAGICTLVISKDWDSTWIITGSFDKTVKIWSVDGKLIHRLEGFLSTVTGVCYVPRNKTVWIASGSSNAQLYDPKSGDNISDYIGTFQSTEDEYKYSLIHLKWQPEMNQVIGTTSRRQIIVWKYNPSGCITALRNKQPIESISYTHKRPILIFTGDHDGSIVKWEQMQSNNFMYSNEAFHVTELMLKKMTKMRRLSDKEKMDLKNTLNRMRDKDRREQKALKDSQKLREGKRLSKSSHDDDSKFIHPNKSILSTLFVEDLDIILAASEDGNIYVWGFDDSAVAVLQDMKRSSEKGDNSQDMSGMEKYAILLKDTPSASQLSHSHMDENQLAAYKRMKEEESVSNRVAGFICKYILTEHRSCVTSMCVVHKSYSYESTYLVSGGWDHRLCIWNLESGSLHSTFKDRSHTGDIKVDEDIKNSEWASDGVITCLQYNPDQNEIAYGSSDHLVYIRKFSPEGSQMPLLNTLQHDGEVTALKWNSINKQWVSGSEDGTIKIWAADGMNDLIQTLSEKVAITCLCIDSVNGAIVAGLQSTIKVYDGERFRLMQTNVGHTDSVRDIIHIPERSQYVSCSWDKTIRVWNEWKQVKKRNASDKDKNDIMEVNVPQKLAHTYQDDLEELGED</sequence>
<dbReference type="PRINTS" id="PR00320">
    <property type="entry name" value="GPROTEINBRPT"/>
</dbReference>
<organism evidence="5 6">
    <name type="scientific">Bugula neritina</name>
    <name type="common">Brown bryozoan</name>
    <name type="synonym">Sertularia neritina</name>
    <dbReference type="NCBI Taxonomy" id="10212"/>
    <lineage>
        <taxon>Eukaryota</taxon>
        <taxon>Metazoa</taxon>
        <taxon>Spiralia</taxon>
        <taxon>Lophotrochozoa</taxon>
        <taxon>Bryozoa</taxon>
        <taxon>Gymnolaemata</taxon>
        <taxon>Cheilostomatida</taxon>
        <taxon>Flustrina</taxon>
        <taxon>Buguloidea</taxon>
        <taxon>Bugulidae</taxon>
        <taxon>Bugula</taxon>
    </lineage>
</organism>
<accession>A0A7J7JWR2</accession>
<keyword evidence="6" id="KW-1185">Reference proteome</keyword>
<dbReference type="PROSITE" id="PS00678">
    <property type="entry name" value="WD_REPEATS_1"/>
    <property type="match status" value="1"/>
</dbReference>